<evidence type="ECO:0000256" key="1">
    <source>
        <dbReference type="SAM" id="MobiDB-lite"/>
    </source>
</evidence>
<keyword evidence="3" id="KW-1185">Reference proteome</keyword>
<protein>
    <submittedName>
        <fullName evidence="2">Uncharacterized protein</fullName>
    </submittedName>
</protein>
<reference evidence="2" key="2">
    <citation type="journal article" date="2022" name="Hortic Res">
        <title>The genome of Dioscorea zingiberensis sheds light on the biosynthesis, origin and evolution of the medicinally important diosgenin saponins.</title>
        <authorList>
            <person name="Li Y."/>
            <person name="Tan C."/>
            <person name="Li Z."/>
            <person name="Guo J."/>
            <person name="Li S."/>
            <person name="Chen X."/>
            <person name="Wang C."/>
            <person name="Dai X."/>
            <person name="Yang H."/>
            <person name="Song W."/>
            <person name="Hou L."/>
            <person name="Xu J."/>
            <person name="Tong Z."/>
            <person name="Xu A."/>
            <person name="Yuan X."/>
            <person name="Wang W."/>
            <person name="Yang Q."/>
            <person name="Chen L."/>
            <person name="Sun Z."/>
            <person name="Wang K."/>
            <person name="Pan B."/>
            <person name="Chen J."/>
            <person name="Bao Y."/>
            <person name="Liu F."/>
            <person name="Qi X."/>
            <person name="Gang D.R."/>
            <person name="Wen J."/>
            <person name="Li J."/>
        </authorList>
    </citation>
    <scope>NUCLEOTIDE SEQUENCE</scope>
    <source>
        <strain evidence="2">Dzin_1.0</strain>
    </source>
</reference>
<feature type="region of interest" description="Disordered" evidence="1">
    <location>
        <begin position="168"/>
        <end position="308"/>
    </location>
</feature>
<dbReference type="AlphaFoldDB" id="A0A9D5CPU7"/>
<accession>A0A9D5CPU7</accession>
<dbReference type="EMBL" id="JAGGNH010000004">
    <property type="protein sequence ID" value="KAJ0976272.1"/>
    <property type="molecule type" value="Genomic_DNA"/>
</dbReference>
<dbReference type="OrthoDB" id="1894577at2759"/>
<gene>
    <name evidence="2" type="ORF">J5N97_018237</name>
</gene>
<sequence>MLRTGPPPHALLPLLPKPRVLSKASAFLPSPRPISKRKNHLRPKILTPDQRPLPRHPPAPNLVVVHEEEEEQLVFINESPRETVGTDPFPPPDELLPPGSVFGIVLRFAALLAVQTVVAVLFLGGWGVEEKGSDGDGGLEKREGDTIEEVEFEKKVLEIRMMARDAREEERKELDGGNGGESEGGMSELRRRNLMVAVDEKTSRKRSNGSSGSPKGRIGVLRSNAKKIQSVPKGFNGMKRNGKSKGHTQADIMEDVSKLEKRSSQQKSQASKVRQISSTESRSINGSSMRNSQVKEFESKPVANKYNQNDDKTNQWWLKLPYVLAIFLHRGTDHDSPKGLYSLKKSLLDDGDSPSHTIVFQDQGDATNFCYLLESFFEDLPYFSADIVPLTIQELEEVVKMDGLDPIVVRKGQLQLYAGQPLAEVETALRSLLD</sequence>
<feature type="compositionally biased region" description="Basic residues" evidence="1">
    <location>
        <begin position="34"/>
        <end position="43"/>
    </location>
</feature>
<evidence type="ECO:0000313" key="2">
    <source>
        <dbReference type="EMBL" id="KAJ0976272.1"/>
    </source>
</evidence>
<proteinExistence type="predicted"/>
<evidence type="ECO:0000313" key="3">
    <source>
        <dbReference type="Proteomes" id="UP001085076"/>
    </source>
</evidence>
<reference evidence="2" key="1">
    <citation type="submission" date="2021-03" db="EMBL/GenBank/DDBJ databases">
        <authorList>
            <person name="Li Z."/>
            <person name="Yang C."/>
        </authorList>
    </citation>
    <scope>NUCLEOTIDE SEQUENCE</scope>
    <source>
        <strain evidence="2">Dzin_1.0</strain>
        <tissue evidence="2">Leaf</tissue>
    </source>
</reference>
<organism evidence="2 3">
    <name type="scientific">Dioscorea zingiberensis</name>
    <dbReference type="NCBI Taxonomy" id="325984"/>
    <lineage>
        <taxon>Eukaryota</taxon>
        <taxon>Viridiplantae</taxon>
        <taxon>Streptophyta</taxon>
        <taxon>Embryophyta</taxon>
        <taxon>Tracheophyta</taxon>
        <taxon>Spermatophyta</taxon>
        <taxon>Magnoliopsida</taxon>
        <taxon>Liliopsida</taxon>
        <taxon>Dioscoreales</taxon>
        <taxon>Dioscoreaceae</taxon>
        <taxon>Dioscorea</taxon>
    </lineage>
</organism>
<dbReference type="PANTHER" id="PTHR34962:SF3">
    <property type="entry name" value="ABC SUBFAMILY C PROTEIN"/>
    <property type="match status" value="1"/>
</dbReference>
<name>A0A9D5CPU7_9LILI</name>
<comment type="caution">
    <text evidence="2">The sequence shown here is derived from an EMBL/GenBank/DDBJ whole genome shotgun (WGS) entry which is preliminary data.</text>
</comment>
<feature type="compositionally biased region" description="Low complexity" evidence="1">
    <location>
        <begin position="265"/>
        <end position="275"/>
    </location>
</feature>
<feature type="compositionally biased region" description="Polar residues" evidence="1">
    <location>
        <begin position="276"/>
        <end position="292"/>
    </location>
</feature>
<dbReference type="Proteomes" id="UP001085076">
    <property type="component" value="Miscellaneous, Linkage group lg04"/>
</dbReference>
<dbReference type="PANTHER" id="PTHR34962">
    <property type="entry name" value="EMBRYO DEFECTIVE 1703-RELATED"/>
    <property type="match status" value="1"/>
</dbReference>
<feature type="region of interest" description="Disordered" evidence="1">
    <location>
        <begin position="27"/>
        <end position="57"/>
    </location>
</feature>